<dbReference type="Pfam" id="PF02481">
    <property type="entry name" value="DNA_processg_A"/>
    <property type="match status" value="1"/>
</dbReference>
<evidence type="ECO:0000259" key="3">
    <source>
        <dbReference type="Pfam" id="PF17782"/>
    </source>
</evidence>
<evidence type="ECO:0000313" key="5">
    <source>
        <dbReference type="EMBL" id="STY59468.1"/>
    </source>
</evidence>
<feature type="domain" description="Smf/DprA SLOG" evidence="2">
    <location>
        <begin position="76"/>
        <end position="285"/>
    </location>
</feature>
<dbReference type="InterPro" id="IPR057666">
    <property type="entry name" value="DrpA_SLOG"/>
</dbReference>
<dbReference type="EMBL" id="UGPN01000002">
    <property type="protein sequence ID" value="STY59468.1"/>
    <property type="molecule type" value="Genomic_DNA"/>
</dbReference>
<dbReference type="NCBIfam" id="TIGR00732">
    <property type="entry name" value="dprA"/>
    <property type="match status" value="1"/>
</dbReference>
<dbReference type="Pfam" id="PF25317">
    <property type="entry name" value="SAM_SMF"/>
    <property type="match status" value="1"/>
</dbReference>
<dbReference type="Pfam" id="PF17782">
    <property type="entry name" value="WHD_DprA"/>
    <property type="match status" value="1"/>
</dbReference>
<gene>
    <name evidence="5" type="primary">smf</name>
    <name evidence="5" type="ORF">NCTC10638_00638</name>
</gene>
<sequence>MAYQYDLLRLLQVPQIGPQRIGRLLAELDFAEFCAYDKTQLRQIGWNEKQIQRWFNPDKNWIEQALTWAEQPNQQILSLFDKAYPFLLRQISTAPPILFVKGNVESLSLPQIAIVGSRDYSPYGEYWAGQFAADLVKHNMAVTSGLAIGIDGFAHKKVVEYQGITIAVLGSGLNRIYPARHQKLAEQIVESGGALVSEFSPNQPPIAENFPRRNRIISGLSLGTLVIEATINSGSLITARYALEQGREVFALPNAVQNPYAQGCHKLIKEGALLVEGVEDILEAVASQYQPQQIPLFDEPKPIVSTSLQAVKSSEKFAKNPPNLTACQQQIYQHISLEPIAIDDLARATELTIETLLVELLGLELAGVIKQVSGGYVMDNGY</sequence>
<dbReference type="Proteomes" id="UP000254802">
    <property type="component" value="Unassembled WGS sequence"/>
</dbReference>
<evidence type="ECO:0000256" key="1">
    <source>
        <dbReference type="ARBA" id="ARBA00006525"/>
    </source>
</evidence>
<dbReference type="PANTHER" id="PTHR43022">
    <property type="entry name" value="PROTEIN SMF"/>
    <property type="match status" value="1"/>
</dbReference>
<dbReference type="InterPro" id="IPR036388">
    <property type="entry name" value="WH-like_DNA-bd_sf"/>
</dbReference>
<feature type="domain" description="DprA winged helix" evidence="3">
    <location>
        <begin position="318"/>
        <end position="375"/>
    </location>
</feature>
<dbReference type="Gene3D" id="3.40.50.450">
    <property type="match status" value="1"/>
</dbReference>
<dbReference type="InterPro" id="IPR057338">
    <property type="entry name" value="DprA_SAM"/>
</dbReference>
<evidence type="ECO:0000313" key="6">
    <source>
        <dbReference type="Proteomes" id="UP000254802"/>
    </source>
</evidence>
<dbReference type="GO" id="GO:0009294">
    <property type="term" value="P:DNA-mediated transformation"/>
    <property type="evidence" value="ECO:0007669"/>
    <property type="project" value="InterPro"/>
</dbReference>
<organism evidence="5 6">
    <name type="scientific">Mannheimia haemolytica</name>
    <name type="common">Pasteurella haemolytica</name>
    <dbReference type="NCBI Taxonomy" id="75985"/>
    <lineage>
        <taxon>Bacteria</taxon>
        <taxon>Pseudomonadati</taxon>
        <taxon>Pseudomonadota</taxon>
        <taxon>Gammaproteobacteria</taxon>
        <taxon>Pasteurellales</taxon>
        <taxon>Pasteurellaceae</taxon>
        <taxon>Mannheimia</taxon>
    </lineage>
</organism>
<feature type="domain" description="Smf/DprA SAM" evidence="4">
    <location>
        <begin position="1"/>
        <end position="66"/>
    </location>
</feature>
<reference evidence="5 6" key="1">
    <citation type="submission" date="2018-06" db="EMBL/GenBank/DDBJ databases">
        <authorList>
            <consortium name="Pathogen Informatics"/>
            <person name="Doyle S."/>
        </authorList>
    </citation>
    <scope>NUCLEOTIDE SEQUENCE [LARGE SCALE GENOMIC DNA]</scope>
    <source>
        <strain evidence="5 6">NCTC10638</strain>
    </source>
</reference>
<dbReference type="InterPro" id="IPR003488">
    <property type="entry name" value="DprA"/>
</dbReference>
<evidence type="ECO:0000259" key="4">
    <source>
        <dbReference type="Pfam" id="PF25317"/>
    </source>
</evidence>
<dbReference type="Gene3D" id="1.10.10.10">
    <property type="entry name" value="Winged helix-like DNA-binding domain superfamily/Winged helix DNA-binding domain"/>
    <property type="match status" value="1"/>
</dbReference>
<evidence type="ECO:0000259" key="2">
    <source>
        <dbReference type="Pfam" id="PF02481"/>
    </source>
</evidence>
<proteinExistence type="inferred from homology"/>
<dbReference type="SUPFAM" id="SSF102405">
    <property type="entry name" value="MCP/YpsA-like"/>
    <property type="match status" value="1"/>
</dbReference>
<comment type="similarity">
    <text evidence="1">Belongs to the DprA/Smf family.</text>
</comment>
<accession>A0A378N0M6</accession>
<name>A0A378N0M6_MANHA</name>
<protein>
    <submittedName>
        <fullName evidence="5">DNA protecting protein DprA</fullName>
    </submittedName>
</protein>
<dbReference type="AlphaFoldDB" id="A0A378N0M6"/>
<dbReference type="RefSeq" id="WP_249762424.1">
    <property type="nucleotide sequence ID" value="NZ_CP097340.1"/>
</dbReference>
<dbReference type="InterPro" id="IPR041614">
    <property type="entry name" value="DprA_WH"/>
</dbReference>
<dbReference type="STRING" id="75985.WC39_01055"/>
<dbReference type="PANTHER" id="PTHR43022:SF1">
    <property type="entry name" value="PROTEIN SMF"/>
    <property type="match status" value="1"/>
</dbReference>